<evidence type="ECO:0000313" key="1">
    <source>
        <dbReference type="EMBL" id="URG48563.1"/>
    </source>
</evidence>
<reference evidence="1 2" key="1">
    <citation type="journal article" date="2021" name="Int. J. Syst. Evol. Microbiol.">
        <title>&lt;i&gt;Pectobacterium quasiaquaticum&lt;/i&gt; sp. nov., isolated from waterways.</title>
        <authorList>
            <person name="Ben Moussa H."/>
            <person name="Pedron J."/>
            <person name="Bertrand C."/>
            <person name="Hecquet A."/>
            <person name="Barny M.A."/>
        </authorList>
    </citation>
    <scope>NUCLEOTIDE SEQUENCE [LARGE SCALE GENOMIC DNA]</scope>
    <source>
        <strain evidence="1 2">A477-S1-J17</strain>
    </source>
</reference>
<sequence length="157" mass="17275">MKKEFVSLSLLIAASVAAFPLMAATGSISETPLSAQIRFVYSDGSSTPALNQFYASATKFPSGTLSKTKKLTQVNYSVASYPTAYTESVDICYYLPYQTSPTKCIIVPKGTSGTTAQFNELRFNHGVRIQIQHKLTGKPGENLHPLQKESITWEYTY</sequence>
<name>A0A9Q2ENP5_9GAMM</name>
<organism evidence="1 2">
    <name type="scientific">Pectobacterium quasiaquaticum</name>
    <dbReference type="NCBI Taxonomy" id="2774015"/>
    <lineage>
        <taxon>Bacteria</taxon>
        <taxon>Pseudomonadati</taxon>
        <taxon>Pseudomonadota</taxon>
        <taxon>Gammaproteobacteria</taxon>
        <taxon>Enterobacterales</taxon>
        <taxon>Pectobacteriaceae</taxon>
        <taxon>Pectobacterium</taxon>
    </lineage>
</organism>
<dbReference type="RefSeq" id="WP_193398180.1">
    <property type="nucleotide sequence ID" value="NZ_CP065177.1"/>
</dbReference>
<dbReference type="AlphaFoldDB" id="A0A9Q2ENP5"/>
<dbReference type="KEGG" id="pqu:IG609_017660"/>
<gene>
    <name evidence="1" type="ORF">IG609_017660</name>
</gene>
<dbReference type="Proteomes" id="UP000806577">
    <property type="component" value="Chromosome"/>
</dbReference>
<accession>A0A9Q2ENP5</accession>
<evidence type="ECO:0000313" key="2">
    <source>
        <dbReference type="Proteomes" id="UP000806577"/>
    </source>
</evidence>
<protein>
    <submittedName>
        <fullName evidence="1">Uncharacterized protein</fullName>
    </submittedName>
</protein>
<proteinExistence type="predicted"/>
<dbReference type="EMBL" id="CP065177">
    <property type="protein sequence ID" value="URG48563.1"/>
    <property type="molecule type" value="Genomic_DNA"/>
</dbReference>
<keyword evidence="2" id="KW-1185">Reference proteome</keyword>